<dbReference type="EMBL" id="JBHSFW010000001">
    <property type="protein sequence ID" value="MFC4617515.1"/>
    <property type="molecule type" value="Genomic_DNA"/>
</dbReference>
<organism evidence="1 2">
    <name type="scientific">Camelliibacillus cellulosilyticus</name>
    <dbReference type="NCBI Taxonomy" id="2174486"/>
    <lineage>
        <taxon>Bacteria</taxon>
        <taxon>Bacillati</taxon>
        <taxon>Bacillota</taxon>
        <taxon>Bacilli</taxon>
        <taxon>Bacillales</taxon>
        <taxon>Sporolactobacillaceae</taxon>
        <taxon>Camelliibacillus</taxon>
    </lineage>
</organism>
<accession>A0ABV9GLG3</accession>
<evidence type="ECO:0000313" key="2">
    <source>
        <dbReference type="Proteomes" id="UP001596022"/>
    </source>
</evidence>
<dbReference type="RefSeq" id="WP_376844555.1">
    <property type="nucleotide sequence ID" value="NZ_JBHSFW010000001.1"/>
</dbReference>
<proteinExistence type="predicted"/>
<gene>
    <name evidence="1" type="ORF">ACFO4N_02080</name>
</gene>
<evidence type="ECO:0000313" key="1">
    <source>
        <dbReference type="EMBL" id="MFC4617515.1"/>
    </source>
</evidence>
<reference evidence="2" key="1">
    <citation type="journal article" date="2019" name="Int. J. Syst. Evol. Microbiol.">
        <title>The Global Catalogue of Microorganisms (GCM) 10K type strain sequencing project: providing services to taxonomists for standard genome sequencing and annotation.</title>
        <authorList>
            <consortium name="The Broad Institute Genomics Platform"/>
            <consortium name="The Broad Institute Genome Sequencing Center for Infectious Disease"/>
            <person name="Wu L."/>
            <person name="Ma J."/>
        </authorList>
    </citation>
    <scope>NUCLEOTIDE SEQUENCE [LARGE SCALE GENOMIC DNA]</scope>
    <source>
        <strain evidence="2">CGMCC 1.16306</strain>
    </source>
</reference>
<comment type="caution">
    <text evidence="1">The sequence shown here is derived from an EMBL/GenBank/DDBJ whole genome shotgun (WGS) entry which is preliminary data.</text>
</comment>
<protein>
    <submittedName>
        <fullName evidence="1">Uncharacterized protein</fullName>
    </submittedName>
</protein>
<dbReference type="Proteomes" id="UP001596022">
    <property type="component" value="Unassembled WGS sequence"/>
</dbReference>
<keyword evidence="2" id="KW-1185">Reference proteome</keyword>
<sequence length="329" mass="38683">MERDHHINLFRRVLEEQGAAALIETWRRISKEHRPEAIEMLNDPDLPFPALYVLKEEVEKTCEEAELDLKNRLAFCHIDATIKGESIFFPTKVDLYDQQQHTLTCLRWMVFTGGQTIVDAAYLKVIDHACTHLLMHDNDDRLRDIIEIIFYRHRVKAERHYLLWAFYEAADPRSLHYVASFLNSNDETDNRLAKKMLRFIPGVAGAASQSEARDRVAAWLEVNGDFLWYTGETNDANPYPIPFIVLLPAKYLGQPVEHRTGQPLRRLLEPELERWREFETLPYDIQHRLADASCQMRYLNFEKWREWMNTPVQSQVTAITGRGFGYDYR</sequence>
<name>A0ABV9GLG3_9BACL</name>